<comment type="catalytic activity">
    <reaction evidence="17 19">
        <text>alpha-ribazole + adenosylcob(III)inamide-GDP = adenosylcob(III)alamin + GMP + H(+)</text>
        <dbReference type="Rhea" id="RHEA:16049"/>
        <dbReference type="ChEBI" id="CHEBI:10329"/>
        <dbReference type="ChEBI" id="CHEBI:15378"/>
        <dbReference type="ChEBI" id="CHEBI:18408"/>
        <dbReference type="ChEBI" id="CHEBI:58115"/>
        <dbReference type="ChEBI" id="CHEBI:60487"/>
        <dbReference type="EC" id="2.7.8.26"/>
    </reaction>
</comment>
<dbReference type="PANTHER" id="PTHR34148:SF1">
    <property type="entry name" value="ADENOSYLCOBINAMIDE-GDP RIBAZOLETRANSFERASE"/>
    <property type="match status" value="1"/>
</dbReference>
<evidence type="ECO:0000256" key="12">
    <source>
        <dbReference type="ARBA" id="ARBA00022989"/>
    </source>
</evidence>
<dbReference type="InterPro" id="IPR003805">
    <property type="entry name" value="CobS"/>
</dbReference>
<gene>
    <name evidence="19" type="primary">cobS</name>
    <name evidence="21" type="ORF">WM40_05205</name>
</gene>
<evidence type="ECO:0000256" key="9">
    <source>
        <dbReference type="ARBA" id="ARBA00022679"/>
    </source>
</evidence>
<comment type="pathway">
    <text evidence="3 19">Cofactor biosynthesis; adenosylcobalamin biosynthesis; adenosylcobalamin from cob(II)yrinate a,c-diamide: step 7/7.</text>
</comment>
<keyword evidence="22" id="KW-1185">Reference proteome</keyword>
<dbReference type="HAMAP" id="MF_00719">
    <property type="entry name" value="CobS"/>
    <property type="match status" value="1"/>
</dbReference>
<keyword evidence="8 19" id="KW-0169">Cobalamin biosynthesis</keyword>
<keyword evidence="12 19" id="KW-1133">Transmembrane helix</keyword>
<feature type="transmembrane region" description="Helical" evidence="19">
    <location>
        <begin position="271"/>
        <end position="288"/>
    </location>
</feature>
<evidence type="ECO:0000256" key="14">
    <source>
        <dbReference type="ARBA" id="ARBA00025228"/>
    </source>
</evidence>
<accession>A0A0F5K3G1</accession>
<evidence type="ECO:0000256" key="11">
    <source>
        <dbReference type="ARBA" id="ARBA00022842"/>
    </source>
</evidence>
<sequence>MVIAFGYFTRFPVPHGVAFTDARLARSARYFPVVGAVVGALGALTFGIGSHVLPLSVAVLLSIIATLLATGALHEDGLADCCDAFGGGYQRTDVLRILKDSRIGAFGAIGLIVTLTLKWQTLQGLAAYGYGFVAAWMIVAHAASRAGAIVFTATLDYARTPKDKGQDAGHVDRRPADSGTPSIAEEDATGSAIDAKARPFQRGSGNDVRAEHATRATKGVIIALVLGLPGLFWHGIALGLVLIGAGAVLHWLLGRWWLRRIGGYTGDCLGLAQQLFEMGIYLIVLAWISS</sequence>
<evidence type="ECO:0000256" key="17">
    <source>
        <dbReference type="ARBA" id="ARBA00048623"/>
    </source>
</evidence>
<evidence type="ECO:0000256" key="3">
    <source>
        <dbReference type="ARBA" id="ARBA00004663"/>
    </source>
</evidence>
<dbReference type="PANTHER" id="PTHR34148">
    <property type="entry name" value="ADENOSYLCOBINAMIDE-GDP RIBAZOLETRANSFERASE"/>
    <property type="match status" value="1"/>
</dbReference>
<evidence type="ECO:0000256" key="19">
    <source>
        <dbReference type="HAMAP-Rule" id="MF_00719"/>
    </source>
</evidence>
<evidence type="ECO:0000256" key="6">
    <source>
        <dbReference type="ARBA" id="ARBA00015850"/>
    </source>
</evidence>
<evidence type="ECO:0000256" key="2">
    <source>
        <dbReference type="ARBA" id="ARBA00004651"/>
    </source>
</evidence>
<dbReference type="GO" id="GO:0005886">
    <property type="term" value="C:plasma membrane"/>
    <property type="evidence" value="ECO:0007669"/>
    <property type="project" value="UniProtKB-SubCell"/>
</dbReference>
<evidence type="ECO:0000256" key="16">
    <source>
        <dbReference type="ARBA" id="ARBA00032853"/>
    </source>
</evidence>
<dbReference type="Pfam" id="PF02654">
    <property type="entry name" value="CobS"/>
    <property type="match status" value="1"/>
</dbReference>
<keyword evidence="9 19" id="KW-0808">Transferase</keyword>
<comment type="similarity">
    <text evidence="4 19">Belongs to the CobS family.</text>
</comment>
<dbReference type="STRING" id="28092.WM40_05205"/>
<evidence type="ECO:0000313" key="22">
    <source>
        <dbReference type="Proteomes" id="UP000033618"/>
    </source>
</evidence>
<reference evidence="21 22" key="1">
    <citation type="submission" date="2015-03" db="EMBL/GenBank/DDBJ databases">
        <title>Draft Genome Sequence of Burkholderia andropogonis type strain ICMP2807, isolated from Sorghum bicolor.</title>
        <authorList>
            <person name="Lopes-Santos L."/>
            <person name="Castro D.B."/>
            <person name="Ottoboni L.M."/>
            <person name="Park D."/>
            <person name="Weirc B.S."/>
            <person name="Destefano S.A."/>
        </authorList>
    </citation>
    <scope>NUCLEOTIDE SEQUENCE [LARGE SCALE GENOMIC DNA]</scope>
    <source>
        <strain evidence="21 22">ICMP2807</strain>
    </source>
</reference>
<feature type="transmembrane region" description="Helical" evidence="19">
    <location>
        <begin position="55"/>
        <end position="73"/>
    </location>
</feature>
<evidence type="ECO:0000256" key="1">
    <source>
        <dbReference type="ARBA" id="ARBA00001946"/>
    </source>
</evidence>
<comment type="subcellular location">
    <subcellularLocation>
        <location evidence="2 19">Cell membrane</location>
        <topology evidence="2 19">Multi-pass membrane protein</topology>
    </subcellularLocation>
</comment>
<dbReference type="EC" id="2.7.8.26" evidence="5 19"/>
<evidence type="ECO:0000256" key="18">
    <source>
        <dbReference type="ARBA" id="ARBA00049504"/>
    </source>
</evidence>
<evidence type="ECO:0000256" key="4">
    <source>
        <dbReference type="ARBA" id="ARBA00010561"/>
    </source>
</evidence>
<name>A0A0F5K3G1_9BURK</name>
<dbReference type="EMBL" id="LAQU01000004">
    <property type="protein sequence ID" value="KKB64495.1"/>
    <property type="molecule type" value="Genomic_DNA"/>
</dbReference>
<dbReference type="GO" id="GO:0009236">
    <property type="term" value="P:cobalamin biosynthetic process"/>
    <property type="evidence" value="ECO:0007669"/>
    <property type="project" value="UniProtKB-UniRule"/>
</dbReference>
<feature type="transmembrane region" description="Helical" evidence="19">
    <location>
        <begin position="127"/>
        <end position="155"/>
    </location>
</feature>
<keyword evidence="10 19" id="KW-0812">Transmembrane</keyword>
<evidence type="ECO:0000256" key="7">
    <source>
        <dbReference type="ARBA" id="ARBA00022475"/>
    </source>
</evidence>
<proteinExistence type="inferred from homology"/>
<feature type="transmembrane region" description="Helical" evidence="19">
    <location>
        <begin position="219"/>
        <end position="251"/>
    </location>
</feature>
<organism evidence="21 22">
    <name type="scientific">Robbsia andropogonis</name>
    <dbReference type="NCBI Taxonomy" id="28092"/>
    <lineage>
        <taxon>Bacteria</taxon>
        <taxon>Pseudomonadati</taxon>
        <taxon>Pseudomonadota</taxon>
        <taxon>Betaproteobacteria</taxon>
        <taxon>Burkholderiales</taxon>
        <taxon>Burkholderiaceae</taxon>
        <taxon>Robbsia</taxon>
    </lineage>
</organism>
<comment type="cofactor">
    <cofactor evidence="1 19">
        <name>Mg(2+)</name>
        <dbReference type="ChEBI" id="CHEBI:18420"/>
    </cofactor>
</comment>
<evidence type="ECO:0000256" key="13">
    <source>
        <dbReference type="ARBA" id="ARBA00023136"/>
    </source>
</evidence>
<evidence type="ECO:0000256" key="20">
    <source>
        <dbReference type="SAM" id="MobiDB-lite"/>
    </source>
</evidence>
<keyword evidence="11 19" id="KW-0460">Magnesium</keyword>
<dbReference type="AlphaFoldDB" id="A0A0F5K3G1"/>
<evidence type="ECO:0000256" key="5">
    <source>
        <dbReference type="ARBA" id="ARBA00013200"/>
    </source>
</evidence>
<evidence type="ECO:0000256" key="10">
    <source>
        <dbReference type="ARBA" id="ARBA00022692"/>
    </source>
</evidence>
<comment type="catalytic activity">
    <reaction evidence="18 19">
        <text>alpha-ribazole 5'-phosphate + adenosylcob(III)inamide-GDP = adenosylcob(III)alamin 5'-phosphate + GMP + H(+)</text>
        <dbReference type="Rhea" id="RHEA:23560"/>
        <dbReference type="ChEBI" id="CHEBI:15378"/>
        <dbReference type="ChEBI" id="CHEBI:57918"/>
        <dbReference type="ChEBI" id="CHEBI:58115"/>
        <dbReference type="ChEBI" id="CHEBI:60487"/>
        <dbReference type="ChEBI" id="CHEBI:60493"/>
        <dbReference type="EC" id="2.7.8.26"/>
    </reaction>
</comment>
<dbReference type="UniPathway" id="UPA00148">
    <property type="reaction ID" value="UER00238"/>
</dbReference>
<protein>
    <recommendedName>
        <fullName evidence="6 19">Adenosylcobinamide-GDP ribazoletransferase</fullName>
        <ecNumber evidence="5 19">2.7.8.26</ecNumber>
    </recommendedName>
    <alternativeName>
        <fullName evidence="16 19">Cobalamin synthase</fullName>
    </alternativeName>
    <alternativeName>
        <fullName evidence="15 19">Cobalamin-5'-phosphate synthase</fullName>
    </alternativeName>
</protein>
<dbReference type="GO" id="GO:0051073">
    <property type="term" value="F:adenosylcobinamide-GDP ribazoletransferase activity"/>
    <property type="evidence" value="ECO:0007669"/>
    <property type="project" value="UniProtKB-UniRule"/>
</dbReference>
<evidence type="ECO:0000256" key="15">
    <source>
        <dbReference type="ARBA" id="ARBA00032605"/>
    </source>
</evidence>
<comment type="function">
    <text evidence="14 19">Joins adenosylcobinamide-GDP and alpha-ribazole to generate adenosylcobalamin (Ado-cobalamin). Also synthesizes adenosylcobalamin 5'-phosphate from adenosylcobinamide-GDP and alpha-ribazole 5'-phosphate.</text>
</comment>
<dbReference type="Proteomes" id="UP000033618">
    <property type="component" value="Unassembled WGS sequence"/>
</dbReference>
<feature type="compositionally biased region" description="Basic and acidic residues" evidence="20">
    <location>
        <begin position="162"/>
        <end position="176"/>
    </location>
</feature>
<evidence type="ECO:0000256" key="8">
    <source>
        <dbReference type="ARBA" id="ARBA00022573"/>
    </source>
</evidence>
<comment type="caution">
    <text evidence="21">The sequence shown here is derived from an EMBL/GenBank/DDBJ whole genome shotgun (WGS) entry which is preliminary data.</text>
</comment>
<evidence type="ECO:0000313" key="21">
    <source>
        <dbReference type="EMBL" id="KKB64495.1"/>
    </source>
</evidence>
<feature type="region of interest" description="Disordered" evidence="20">
    <location>
        <begin position="162"/>
        <end position="184"/>
    </location>
</feature>
<keyword evidence="7 19" id="KW-1003">Cell membrane</keyword>
<feature type="transmembrane region" description="Helical" evidence="19">
    <location>
        <begin position="103"/>
        <end position="121"/>
    </location>
</feature>
<feature type="transmembrane region" description="Helical" evidence="19">
    <location>
        <begin position="30"/>
        <end position="49"/>
    </location>
</feature>
<keyword evidence="13 19" id="KW-0472">Membrane</keyword>
<dbReference type="GO" id="GO:0008818">
    <property type="term" value="F:cobalamin 5'-phosphate synthase activity"/>
    <property type="evidence" value="ECO:0007669"/>
    <property type="project" value="UniProtKB-UniRule"/>
</dbReference>
<dbReference type="PATRIC" id="fig|28092.6.peg.1239"/>